<gene>
    <name evidence="1" type="ORF">POPTR_003G041400v4</name>
</gene>
<dbReference type="Proteomes" id="UP000006729">
    <property type="component" value="Chromosome 3"/>
</dbReference>
<dbReference type="EMBL" id="CM009292">
    <property type="protein sequence ID" value="KAI9397459.1"/>
    <property type="molecule type" value="Genomic_DNA"/>
</dbReference>
<keyword evidence="2" id="KW-1185">Reference proteome</keyword>
<organism evidence="1 2">
    <name type="scientific">Populus trichocarpa</name>
    <name type="common">Western balsam poplar</name>
    <name type="synonym">Populus balsamifera subsp. trichocarpa</name>
    <dbReference type="NCBI Taxonomy" id="3694"/>
    <lineage>
        <taxon>Eukaryota</taxon>
        <taxon>Viridiplantae</taxon>
        <taxon>Streptophyta</taxon>
        <taxon>Embryophyta</taxon>
        <taxon>Tracheophyta</taxon>
        <taxon>Spermatophyta</taxon>
        <taxon>Magnoliopsida</taxon>
        <taxon>eudicotyledons</taxon>
        <taxon>Gunneridae</taxon>
        <taxon>Pentapetalae</taxon>
        <taxon>rosids</taxon>
        <taxon>fabids</taxon>
        <taxon>Malpighiales</taxon>
        <taxon>Salicaceae</taxon>
        <taxon>Saliceae</taxon>
        <taxon>Populus</taxon>
    </lineage>
</organism>
<comment type="caution">
    <text evidence="1">The sequence shown here is derived from an EMBL/GenBank/DDBJ whole genome shotgun (WGS) entry which is preliminary data.</text>
</comment>
<sequence>MGVFLQMLTVLLVIMMVSLQGWLPLGCLDEERIALLQLKDSLNYPNGTSLPSWIKADAHCCSWERIECSTGRVTELHLEETRNEELGDWYLNASLLLPFQELKALNLRGNRLAGWVEKKGGYELQRLRNLDYLNLRSNSFDNSILSYVEGFPSLKSLYLDYNRLEGLIDLKESLSSLEVLGLSGNNIDKLVASRGPSNLTTLYLHDITTYESSFQLLQSLGAFPSLMTLYLNKNDFRGRILGDELQNLSSLKSLYMDGCSLDEHSLQSLGALPSLKNLLLRALSGSVPSRGFLDLKNLEYLDLNLNTLNNSIFQAIRMMTFLKALNLHGCKLDGRIPLAQGFLNLKNLEHLDLSSNTLDNSIFQTIGLCDLNHLQQLYMYDNDLSGFLPPCLANLTSLQQLDLSFNHLKIPMSLSPLYNLSKLKYFIGSDNEIYAEEDDHSLSPKFQLESISLSNRGQGAGAFPKFLYHQFSLQSFDLTNIQIKGEFPNWLIENNTHLHDLSLENCSLLGPFLLPKNSHVNLSFLSISMNYFQGQIPLEIGARLPGLEVLFMSSNGFNGSIPFSLGNISSLKGLDLSNNSLQGQIPGWIGNMSSLEFLNLSGNNFSGRLPPRFDTSNLRYVYLSRNKLQGPIAMTFYNSFEMFALDLSHNNLTGSIPKWIDRLSNLRFLLLSYNNLEGEIPIRLCRLDQLTLIDLSHNHFSGNILSWMISSHPFPQQYDSNDYLSSSQQSFEFTTKNVSLSYRGSIIQYFTGIDFSCNNFIGEIPPEIGNLSMIKVLNLSHNSLTGPIPPTFSNLKEIESLDLSYNKLDGEIPPQLIELFFLEFFSVAHNNLSGKTLARVAQFATFEESCYKDNPFLCGEPLLKICGATMPPSPTPTSTNNEDDGGFIDMEVFYVTFGVAYIMVLLVISAILYINPYWRRAWFHFIEVSINNCYYFLVDNLPILSKF</sequence>
<evidence type="ECO:0000313" key="2">
    <source>
        <dbReference type="Proteomes" id="UP000006729"/>
    </source>
</evidence>
<name>A0ACC0T876_POPTR</name>
<protein>
    <submittedName>
        <fullName evidence="1">Uncharacterized protein</fullName>
    </submittedName>
</protein>
<reference evidence="1 2" key="1">
    <citation type="journal article" date="2006" name="Science">
        <title>The genome of black cottonwood, Populus trichocarpa (Torr. &amp; Gray).</title>
        <authorList>
            <person name="Tuskan G.A."/>
            <person name="Difazio S."/>
            <person name="Jansson S."/>
            <person name="Bohlmann J."/>
            <person name="Grigoriev I."/>
            <person name="Hellsten U."/>
            <person name="Putnam N."/>
            <person name="Ralph S."/>
            <person name="Rombauts S."/>
            <person name="Salamov A."/>
            <person name="Schein J."/>
            <person name="Sterck L."/>
            <person name="Aerts A."/>
            <person name="Bhalerao R.R."/>
            <person name="Bhalerao R.P."/>
            <person name="Blaudez D."/>
            <person name="Boerjan W."/>
            <person name="Brun A."/>
            <person name="Brunner A."/>
            <person name="Busov V."/>
            <person name="Campbell M."/>
            <person name="Carlson J."/>
            <person name="Chalot M."/>
            <person name="Chapman J."/>
            <person name="Chen G.L."/>
            <person name="Cooper D."/>
            <person name="Coutinho P.M."/>
            <person name="Couturier J."/>
            <person name="Covert S."/>
            <person name="Cronk Q."/>
            <person name="Cunningham R."/>
            <person name="Davis J."/>
            <person name="Degroeve S."/>
            <person name="Dejardin A."/>
            <person name="Depamphilis C."/>
            <person name="Detter J."/>
            <person name="Dirks B."/>
            <person name="Dubchak I."/>
            <person name="Duplessis S."/>
            <person name="Ehlting J."/>
            <person name="Ellis B."/>
            <person name="Gendler K."/>
            <person name="Goodstein D."/>
            <person name="Gribskov M."/>
            <person name="Grimwood J."/>
            <person name="Groover A."/>
            <person name="Gunter L."/>
            <person name="Hamberger B."/>
            <person name="Heinze B."/>
            <person name="Helariutta Y."/>
            <person name="Henrissat B."/>
            <person name="Holligan D."/>
            <person name="Holt R."/>
            <person name="Huang W."/>
            <person name="Islam-Faridi N."/>
            <person name="Jones S."/>
            <person name="Jones-Rhoades M."/>
            <person name="Jorgensen R."/>
            <person name="Joshi C."/>
            <person name="Kangasjarvi J."/>
            <person name="Karlsson J."/>
            <person name="Kelleher C."/>
            <person name="Kirkpatrick R."/>
            <person name="Kirst M."/>
            <person name="Kohler A."/>
            <person name="Kalluri U."/>
            <person name="Larimer F."/>
            <person name="Leebens-Mack J."/>
            <person name="Leple J.C."/>
            <person name="Locascio P."/>
            <person name="Lou Y."/>
            <person name="Lucas S."/>
            <person name="Martin F."/>
            <person name="Montanini B."/>
            <person name="Napoli C."/>
            <person name="Nelson D.R."/>
            <person name="Nelson C."/>
            <person name="Nieminen K."/>
            <person name="Nilsson O."/>
            <person name="Pereda V."/>
            <person name="Peter G."/>
            <person name="Philippe R."/>
            <person name="Pilate G."/>
            <person name="Poliakov A."/>
            <person name="Razumovskaya J."/>
            <person name="Richardson P."/>
            <person name="Rinaldi C."/>
            <person name="Ritland K."/>
            <person name="Rouze P."/>
            <person name="Ryaboy D."/>
            <person name="Schmutz J."/>
            <person name="Schrader J."/>
            <person name="Segerman B."/>
            <person name="Shin H."/>
            <person name="Siddiqui A."/>
            <person name="Sterky F."/>
            <person name="Terry A."/>
            <person name="Tsai C.J."/>
            <person name="Uberbacher E."/>
            <person name="Unneberg P."/>
            <person name="Vahala J."/>
            <person name="Wall K."/>
            <person name="Wessler S."/>
            <person name="Yang G."/>
            <person name="Yin T."/>
            <person name="Douglas C."/>
            <person name="Marra M."/>
            <person name="Sandberg G."/>
            <person name="Van de Peer Y."/>
            <person name="Rokhsar D."/>
        </authorList>
    </citation>
    <scope>NUCLEOTIDE SEQUENCE [LARGE SCALE GENOMIC DNA]</scope>
    <source>
        <strain evidence="2">cv. Nisqually</strain>
    </source>
</reference>
<evidence type="ECO:0000313" key="1">
    <source>
        <dbReference type="EMBL" id="KAI9397459.1"/>
    </source>
</evidence>
<proteinExistence type="predicted"/>
<accession>A0ACC0T876</accession>